<dbReference type="Proteomes" id="UP001210231">
    <property type="component" value="Unassembled WGS sequence"/>
</dbReference>
<dbReference type="Gene3D" id="2.60.120.10">
    <property type="entry name" value="Jelly Rolls"/>
    <property type="match status" value="1"/>
</dbReference>
<reference evidence="1 2" key="1">
    <citation type="submission" date="2022-12" db="EMBL/GenBank/DDBJ databases">
        <title>Chitinophagaceae gen. sp. nov., a new member of the family Chitinophagaceae, isolated from soil in a chemical factory.</title>
        <authorList>
            <person name="Ke Z."/>
        </authorList>
    </citation>
    <scope>NUCLEOTIDE SEQUENCE [LARGE SCALE GENOMIC DNA]</scope>
    <source>
        <strain evidence="1 2">LY-5</strain>
    </source>
</reference>
<organism evidence="1 2">
    <name type="scientific">Polluticaenibacter yanchengensis</name>
    <dbReference type="NCBI Taxonomy" id="3014562"/>
    <lineage>
        <taxon>Bacteria</taxon>
        <taxon>Pseudomonadati</taxon>
        <taxon>Bacteroidota</taxon>
        <taxon>Chitinophagia</taxon>
        <taxon>Chitinophagales</taxon>
        <taxon>Chitinophagaceae</taxon>
        <taxon>Polluticaenibacter</taxon>
    </lineage>
</organism>
<name>A0ABT4UPU7_9BACT</name>
<dbReference type="InterPro" id="IPR014710">
    <property type="entry name" value="RmlC-like_jellyroll"/>
</dbReference>
<evidence type="ECO:0000313" key="1">
    <source>
        <dbReference type="EMBL" id="MDA3616235.1"/>
    </source>
</evidence>
<evidence type="ECO:0008006" key="3">
    <source>
        <dbReference type="Google" id="ProtNLM"/>
    </source>
</evidence>
<accession>A0ABT4UPU7</accession>
<gene>
    <name evidence="1" type="ORF">O3P16_15570</name>
</gene>
<sequence length="126" mass="14055">MVTILPLDFIGKTERGETNAFENDRTGQFLLSHRIAGSKNGGHIHTGKHPYKRPEKLMLLNGTADLVWKTKDGGSGSERVIAPAHIHIPPNVWHQLNAVTDIVFMEFNSLEAGQGDSFYNYEDIPE</sequence>
<keyword evidence="2" id="KW-1185">Reference proteome</keyword>
<dbReference type="RefSeq" id="WP_407032565.1">
    <property type="nucleotide sequence ID" value="NZ_JAQGEF010000025.1"/>
</dbReference>
<comment type="caution">
    <text evidence="1">The sequence shown here is derived from an EMBL/GenBank/DDBJ whole genome shotgun (WGS) entry which is preliminary data.</text>
</comment>
<dbReference type="EMBL" id="JAQGEF010000025">
    <property type="protein sequence ID" value="MDA3616235.1"/>
    <property type="molecule type" value="Genomic_DNA"/>
</dbReference>
<proteinExistence type="predicted"/>
<evidence type="ECO:0000313" key="2">
    <source>
        <dbReference type="Proteomes" id="UP001210231"/>
    </source>
</evidence>
<protein>
    <recommendedName>
        <fullName evidence="3">Sugar 3,4-ketoisomerase QdtA cupin domain-containing protein</fullName>
    </recommendedName>
</protein>
<dbReference type="SUPFAM" id="SSF51182">
    <property type="entry name" value="RmlC-like cupins"/>
    <property type="match status" value="1"/>
</dbReference>
<dbReference type="InterPro" id="IPR011051">
    <property type="entry name" value="RmlC_Cupin_sf"/>
</dbReference>